<reference evidence="2 3" key="1">
    <citation type="submission" date="2017-01" db="EMBL/GenBank/DDBJ databases">
        <authorList>
            <person name="Mah S.A."/>
            <person name="Swanson W.J."/>
            <person name="Moy G.W."/>
            <person name="Vacquier V.D."/>
        </authorList>
    </citation>
    <scope>NUCLEOTIDE SEQUENCE [LARGE SCALE GENOMIC DNA]</scope>
    <source>
        <strain evidence="2 3">ASpG1</strain>
    </source>
</reference>
<dbReference type="InterPro" id="IPR013653">
    <property type="entry name" value="GCN5-like_dom"/>
</dbReference>
<accession>A0A1N6T371</accession>
<dbReference type="Proteomes" id="UP000186400">
    <property type="component" value="Unassembled WGS sequence"/>
</dbReference>
<keyword evidence="3" id="KW-1185">Reference proteome</keyword>
<dbReference type="PROSITE" id="PS51186">
    <property type="entry name" value="GNAT"/>
    <property type="match status" value="1"/>
</dbReference>
<protein>
    <submittedName>
        <fullName evidence="2">FR47-like protein</fullName>
    </submittedName>
</protein>
<proteinExistence type="predicted"/>
<dbReference type="InterPro" id="IPR000182">
    <property type="entry name" value="GNAT_dom"/>
</dbReference>
<dbReference type="PANTHER" id="PTHR20958">
    <property type="entry name" value="GLYCINE N-ACYLTRANSFERASE-LIKE PROTEIN"/>
    <property type="match status" value="1"/>
</dbReference>
<dbReference type="OrthoDB" id="9797456at2"/>
<dbReference type="EMBL" id="FTMS01000009">
    <property type="protein sequence ID" value="SIQ47780.1"/>
    <property type="molecule type" value="Genomic_DNA"/>
</dbReference>
<dbReference type="Pfam" id="PF08445">
    <property type="entry name" value="FR47"/>
    <property type="match status" value="1"/>
</dbReference>
<evidence type="ECO:0000313" key="2">
    <source>
        <dbReference type="EMBL" id="SIQ47780.1"/>
    </source>
</evidence>
<gene>
    <name evidence="2" type="ORF">SAMN05920897_10999</name>
</gene>
<dbReference type="AlphaFoldDB" id="A0A1N6T371"/>
<dbReference type="InterPro" id="IPR016181">
    <property type="entry name" value="Acyl_CoA_acyltransferase"/>
</dbReference>
<evidence type="ECO:0000313" key="3">
    <source>
        <dbReference type="Proteomes" id="UP000186400"/>
    </source>
</evidence>
<organism evidence="2 3">
    <name type="scientific">Alkalispirochaeta americana</name>
    <dbReference type="NCBI Taxonomy" id="159291"/>
    <lineage>
        <taxon>Bacteria</taxon>
        <taxon>Pseudomonadati</taxon>
        <taxon>Spirochaetota</taxon>
        <taxon>Spirochaetia</taxon>
        <taxon>Spirochaetales</taxon>
        <taxon>Spirochaetaceae</taxon>
        <taxon>Alkalispirochaeta</taxon>
    </lineage>
</organism>
<feature type="domain" description="N-acetyltransferase" evidence="1">
    <location>
        <begin position="170"/>
        <end position="298"/>
    </location>
</feature>
<dbReference type="GO" id="GO:0016747">
    <property type="term" value="F:acyltransferase activity, transferring groups other than amino-acyl groups"/>
    <property type="evidence" value="ECO:0007669"/>
    <property type="project" value="InterPro"/>
</dbReference>
<sequence>MLFLRAMITEEISRLLEIDPLQALPIRGFFATRPIRHVLRQGNSLVLFGKSDYLWGYLYSAEPAVSTPWSVSPGATTTPATALPETHQKAGKEELTELLRECRRITPYFANVQPWMANVLAASGSFEWKMDTRRLYFPFSSREPASGDIVHQSDPWKTGSWQGEDPSGLTGLLPSIDPGKARFIQDNSDYKEYTSTEYIQERLEEDISSGILRQGELVAWGLTHDDRSLGFLHVLSSCRRQGLAEGVLRDLVRKRCARGETPFLNVEPRNQASMKLVEKIGFLPDRTVSWVKMNPPWE</sequence>
<dbReference type="STRING" id="159291.SAMN05920897_10999"/>
<dbReference type="Gene3D" id="3.40.630.30">
    <property type="match status" value="1"/>
</dbReference>
<name>A0A1N6T371_9SPIO</name>
<evidence type="ECO:0000259" key="1">
    <source>
        <dbReference type="PROSITE" id="PS51186"/>
    </source>
</evidence>
<dbReference type="PANTHER" id="PTHR20958:SF6">
    <property type="entry name" value="GLYCINE N-ACYLTRANSFERASE-LIKE PROTEIN"/>
    <property type="match status" value="1"/>
</dbReference>
<dbReference type="InterPro" id="IPR053225">
    <property type="entry name" value="Acyl-CoA_N-acyltransferase"/>
</dbReference>
<dbReference type="SUPFAM" id="SSF55729">
    <property type="entry name" value="Acyl-CoA N-acyltransferases (Nat)"/>
    <property type="match status" value="1"/>
</dbReference>
<dbReference type="RefSeq" id="WP_083943856.1">
    <property type="nucleotide sequence ID" value="NZ_FTMS01000009.1"/>
</dbReference>